<accession>E1ZWU0</accession>
<sequence>MKNLRSVIIALKQRHILHLPKRVITVNQMQPIPSATIVSAYLSTEWNVLF</sequence>
<evidence type="ECO:0000313" key="2">
    <source>
        <dbReference type="Proteomes" id="UP000000311"/>
    </source>
</evidence>
<name>E1ZWU0_CAMFO</name>
<gene>
    <name evidence="1" type="ORF">EAG_13295</name>
</gene>
<reference evidence="1 2" key="1">
    <citation type="journal article" date="2010" name="Science">
        <title>Genomic comparison of the ants Camponotus floridanus and Harpegnathos saltator.</title>
        <authorList>
            <person name="Bonasio R."/>
            <person name="Zhang G."/>
            <person name="Ye C."/>
            <person name="Mutti N.S."/>
            <person name="Fang X."/>
            <person name="Qin N."/>
            <person name="Donahue G."/>
            <person name="Yang P."/>
            <person name="Li Q."/>
            <person name="Li C."/>
            <person name="Zhang P."/>
            <person name="Huang Z."/>
            <person name="Berger S.L."/>
            <person name="Reinberg D."/>
            <person name="Wang J."/>
            <person name="Liebig J."/>
        </authorList>
    </citation>
    <scope>NUCLEOTIDE SEQUENCE [LARGE SCALE GENOMIC DNA]</scope>
    <source>
        <strain evidence="2">C129</strain>
    </source>
</reference>
<protein>
    <submittedName>
        <fullName evidence="1">Uncharacterized protein</fullName>
    </submittedName>
</protein>
<keyword evidence="2" id="KW-1185">Reference proteome</keyword>
<dbReference type="Proteomes" id="UP000000311">
    <property type="component" value="Unassembled WGS sequence"/>
</dbReference>
<proteinExistence type="predicted"/>
<dbReference type="AlphaFoldDB" id="E1ZWU0"/>
<dbReference type="EMBL" id="GL434905">
    <property type="protein sequence ID" value="EFN74337.1"/>
    <property type="molecule type" value="Genomic_DNA"/>
</dbReference>
<organism evidence="2">
    <name type="scientific">Camponotus floridanus</name>
    <name type="common">Florida carpenter ant</name>
    <dbReference type="NCBI Taxonomy" id="104421"/>
    <lineage>
        <taxon>Eukaryota</taxon>
        <taxon>Metazoa</taxon>
        <taxon>Ecdysozoa</taxon>
        <taxon>Arthropoda</taxon>
        <taxon>Hexapoda</taxon>
        <taxon>Insecta</taxon>
        <taxon>Pterygota</taxon>
        <taxon>Neoptera</taxon>
        <taxon>Endopterygota</taxon>
        <taxon>Hymenoptera</taxon>
        <taxon>Apocrita</taxon>
        <taxon>Aculeata</taxon>
        <taxon>Formicoidea</taxon>
        <taxon>Formicidae</taxon>
        <taxon>Formicinae</taxon>
        <taxon>Camponotus</taxon>
    </lineage>
</organism>
<dbReference type="InParanoid" id="E1ZWU0"/>
<evidence type="ECO:0000313" key="1">
    <source>
        <dbReference type="EMBL" id="EFN74337.1"/>
    </source>
</evidence>